<keyword evidence="3" id="KW-1185">Reference proteome</keyword>
<keyword evidence="1" id="KW-0812">Transmembrane</keyword>
<organism evidence="2 3">
    <name type="scientific">Methanolapillus millepedarum</name>
    <dbReference type="NCBI Taxonomy" id="3028296"/>
    <lineage>
        <taxon>Archaea</taxon>
        <taxon>Methanobacteriati</taxon>
        <taxon>Methanobacteriota</taxon>
        <taxon>Stenosarchaea group</taxon>
        <taxon>Methanomicrobia</taxon>
        <taxon>Methanosarcinales</taxon>
        <taxon>Methanosarcinaceae</taxon>
        <taxon>Methanolapillus</taxon>
    </lineage>
</organism>
<evidence type="ECO:0000313" key="3">
    <source>
        <dbReference type="Proteomes" id="UP001303587"/>
    </source>
</evidence>
<dbReference type="AlphaFoldDB" id="A0AA96ZVF8"/>
<accession>A0AA96ZVF8</accession>
<dbReference type="GeneID" id="89230045"/>
<dbReference type="Proteomes" id="UP001303587">
    <property type="component" value="Chromosome"/>
</dbReference>
<reference evidence="2 3" key="1">
    <citation type="submission" date="2023-07" db="EMBL/GenBank/DDBJ databases">
        <title>Closed genoem sequence of Methanosarcinaceae archaeon Ac7.</title>
        <authorList>
            <person name="Poehlein A."/>
            <person name="Protasov E."/>
            <person name="Platt K."/>
            <person name="Reeh H."/>
            <person name="Daniel R."/>
            <person name="Brune A."/>
        </authorList>
    </citation>
    <scope>NUCLEOTIDE SEQUENCE [LARGE SCALE GENOMIC DNA]</scope>
    <source>
        <strain evidence="2 3">Ac7</strain>
    </source>
</reference>
<gene>
    <name evidence="2" type="ORF">MsAc7_09360</name>
</gene>
<dbReference type="EMBL" id="CP131060">
    <property type="protein sequence ID" value="WNY25386.1"/>
    <property type="molecule type" value="Genomic_DNA"/>
</dbReference>
<dbReference type="RefSeq" id="WP_338103417.1">
    <property type="nucleotide sequence ID" value="NZ_CP131060.1"/>
</dbReference>
<name>A0AA96ZVF8_9EURY</name>
<sequence>MNENKNNINQIIKQMLTSVAVFSYYFLALFFTGYVITVCISWILVSLFEPADPVKIITLTGLGVMSVLALTDMVMVFSKKVSLGIIVMSVPYIVFLSAKSALNKTSEFAAGSVKEIAKSVVYNDKGSKYDIRSNTYVISNVFMNRHNNQHHQHNKQ</sequence>
<feature type="transmembrane region" description="Helical" evidence="1">
    <location>
        <begin position="56"/>
        <end position="74"/>
    </location>
</feature>
<keyword evidence="1" id="KW-0472">Membrane</keyword>
<evidence type="ECO:0000256" key="1">
    <source>
        <dbReference type="SAM" id="Phobius"/>
    </source>
</evidence>
<protein>
    <submittedName>
        <fullName evidence="2">Uncharacterized protein</fullName>
    </submittedName>
</protein>
<keyword evidence="1" id="KW-1133">Transmembrane helix</keyword>
<proteinExistence type="predicted"/>
<evidence type="ECO:0000313" key="2">
    <source>
        <dbReference type="EMBL" id="WNY25386.1"/>
    </source>
</evidence>
<feature type="transmembrane region" description="Helical" evidence="1">
    <location>
        <begin position="21"/>
        <end position="44"/>
    </location>
</feature>